<reference evidence="1 2" key="1">
    <citation type="journal article" date="2015" name="Sci. Rep.">
        <title>Unraveling adaptation of Pontibacter korlensis to radiation and infertility in desert through complete genome and comparative transcriptomic analysis.</title>
        <authorList>
            <person name="Dai J."/>
            <person name="Dai W."/>
            <person name="Qiu C."/>
            <person name="Yang Z."/>
            <person name="Zhang Y."/>
            <person name="Zhou M."/>
            <person name="Zhang L."/>
            <person name="Fang C."/>
            <person name="Gao Q."/>
            <person name="Yang Q."/>
            <person name="Li X."/>
            <person name="Wang Z."/>
            <person name="Wang Z."/>
            <person name="Jia Z."/>
            <person name="Chen X."/>
        </authorList>
    </citation>
    <scope>NUCLEOTIDE SEQUENCE [LARGE SCALE GENOMIC DNA]</scope>
    <source>
        <strain evidence="1 2">X14-1T</strain>
    </source>
</reference>
<gene>
    <name evidence="1" type="ORF">PKOR_07125</name>
</gene>
<proteinExistence type="predicted"/>
<protein>
    <recommendedName>
        <fullName evidence="3">Outer membrane protein beta-barrel domain-containing protein</fullName>
    </recommendedName>
</protein>
<dbReference type="OrthoDB" id="947434at2"/>
<keyword evidence="2" id="KW-1185">Reference proteome</keyword>
<organism evidence="1 2">
    <name type="scientific">Pontibacter korlensis</name>
    <dbReference type="NCBI Taxonomy" id="400092"/>
    <lineage>
        <taxon>Bacteria</taxon>
        <taxon>Pseudomonadati</taxon>
        <taxon>Bacteroidota</taxon>
        <taxon>Cytophagia</taxon>
        <taxon>Cytophagales</taxon>
        <taxon>Hymenobacteraceae</taxon>
        <taxon>Pontibacter</taxon>
    </lineage>
</organism>
<dbReference type="HOGENOM" id="CLU_1516575_0_0_10"/>
<evidence type="ECO:0000313" key="1">
    <source>
        <dbReference type="EMBL" id="AKD02938.1"/>
    </source>
</evidence>
<evidence type="ECO:0008006" key="3">
    <source>
        <dbReference type="Google" id="ProtNLM"/>
    </source>
</evidence>
<evidence type="ECO:0000313" key="2">
    <source>
        <dbReference type="Proteomes" id="UP000033109"/>
    </source>
</evidence>
<dbReference type="AlphaFoldDB" id="A0A0E3ZD86"/>
<dbReference type="PATRIC" id="fig|400092.3.peg.1582"/>
<dbReference type="KEGG" id="pko:PKOR_07125"/>
<accession>A0A0E3ZD86</accession>
<name>A0A0E3ZD86_9BACT</name>
<dbReference type="Proteomes" id="UP000033109">
    <property type="component" value="Chromosome"/>
</dbReference>
<sequence>MRPCRCTGGCLSGTICQAKLYQCQNWPSLTTIALKDGPWQGAQLGGHAGFYYLTMQSDKVGVQVEVQYSFQGAELERGHLLLHYLNVPITGKIFVAPNVSLQGGAYAGLLLDQRYEYEAIDSRPQMEGKDYGLVYGLSFGNESKATFSLRHQVGLANIIKAKNQVLQLSVAYCLSKK</sequence>
<dbReference type="STRING" id="400092.PKOR_07125"/>
<dbReference type="EMBL" id="CP009621">
    <property type="protein sequence ID" value="AKD02938.1"/>
    <property type="molecule type" value="Genomic_DNA"/>
</dbReference>
<dbReference type="RefSeq" id="WP_046309958.1">
    <property type="nucleotide sequence ID" value="NZ_CBCSCY010000001.1"/>
</dbReference>